<dbReference type="RefSeq" id="WP_132003090.1">
    <property type="nucleotide sequence ID" value="NZ_JBHUNN010000002.1"/>
</dbReference>
<name>A0A4R2GZ10_9HYPH</name>
<dbReference type="InterPro" id="IPR029045">
    <property type="entry name" value="ClpP/crotonase-like_dom_sf"/>
</dbReference>
<comment type="similarity">
    <text evidence="1">Belongs to the enoyl-CoA hydratase/isomerase family.</text>
</comment>
<dbReference type="PANTHER" id="PTHR43802:SF1">
    <property type="entry name" value="IP11341P-RELATED"/>
    <property type="match status" value="1"/>
</dbReference>
<dbReference type="GO" id="GO:0003824">
    <property type="term" value="F:catalytic activity"/>
    <property type="evidence" value="ECO:0007669"/>
    <property type="project" value="UniProtKB-ARBA"/>
</dbReference>
<dbReference type="EMBL" id="SLWL01000002">
    <property type="protein sequence ID" value="TCO15102.1"/>
    <property type="molecule type" value="Genomic_DNA"/>
</dbReference>
<dbReference type="PANTHER" id="PTHR43802">
    <property type="entry name" value="ENOYL-COA HYDRATASE"/>
    <property type="match status" value="1"/>
</dbReference>
<dbReference type="InterPro" id="IPR014748">
    <property type="entry name" value="Enoyl-CoA_hydra_C"/>
</dbReference>
<dbReference type="Gene3D" id="3.90.226.10">
    <property type="entry name" value="2-enoyl-CoA Hydratase, Chain A, domain 1"/>
    <property type="match status" value="1"/>
</dbReference>
<proteinExistence type="inferred from homology"/>
<comment type="caution">
    <text evidence="2">The sequence shown here is derived from an EMBL/GenBank/DDBJ whole genome shotgun (WGS) entry which is preliminary data.</text>
</comment>
<evidence type="ECO:0000256" key="1">
    <source>
        <dbReference type="ARBA" id="ARBA00005254"/>
    </source>
</evidence>
<organism evidence="2 3">
    <name type="scientific">Camelimonas lactis</name>
    <dbReference type="NCBI Taxonomy" id="659006"/>
    <lineage>
        <taxon>Bacteria</taxon>
        <taxon>Pseudomonadati</taxon>
        <taxon>Pseudomonadota</taxon>
        <taxon>Alphaproteobacteria</taxon>
        <taxon>Hyphomicrobiales</taxon>
        <taxon>Chelatococcaceae</taxon>
        <taxon>Camelimonas</taxon>
    </lineage>
</organism>
<reference evidence="2 3" key="1">
    <citation type="submission" date="2019-03" db="EMBL/GenBank/DDBJ databases">
        <title>Genomic Encyclopedia of Type Strains, Phase IV (KMG-IV): sequencing the most valuable type-strain genomes for metagenomic binning, comparative biology and taxonomic classification.</title>
        <authorList>
            <person name="Goeker M."/>
        </authorList>
    </citation>
    <scope>NUCLEOTIDE SEQUENCE [LARGE SCALE GENOMIC DNA]</scope>
    <source>
        <strain evidence="2 3">DSM 22958</strain>
    </source>
</reference>
<sequence>MTAATPSTARVRSERHDHILKIIIDNPTKKNAFIPEMMTQLSDALTELDQDPELWVGVLCAEGDNFTAGLDMPKFFGPGATARELPPGAIDPFGLRNQCRKPIVTAVQGICFTVGIEIALAGDIVVAADDVRFCQMESRRGIAPLGGAHFRFITRTGWGNAMYHLMLCDEFGAQEALRIGLVQEVTPAGAQTGRAMELARIIAANAPLGVQVTKEAGRKFIEAGERAAIDVIPAIRGRVMQTEDAAEGIRSFVERRAAVFRGR</sequence>
<dbReference type="Gene3D" id="1.10.12.10">
    <property type="entry name" value="Lyase 2-enoyl-coa Hydratase, Chain A, domain 2"/>
    <property type="match status" value="1"/>
</dbReference>
<dbReference type="Pfam" id="PF00378">
    <property type="entry name" value="ECH_1"/>
    <property type="match status" value="1"/>
</dbReference>
<gene>
    <name evidence="2" type="ORF">EV666_10278</name>
</gene>
<dbReference type="Proteomes" id="UP000294881">
    <property type="component" value="Unassembled WGS sequence"/>
</dbReference>
<evidence type="ECO:0000313" key="3">
    <source>
        <dbReference type="Proteomes" id="UP000294881"/>
    </source>
</evidence>
<dbReference type="OrthoDB" id="9795613at2"/>
<keyword evidence="3" id="KW-1185">Reference proteome</keyword>
<dbReference type="CDD" id="cd06558">
    <property type="entry name" value="crotonase-like"/>
    <property type="match status" value="1"/>
</dbReference>
<dbReference type="AlphaFoldDB" id="A0A4R2GZ10"/>
<dbReference type="NCBIfam" id="NF005126">
    <property type="entry name" value="PRK06563.1"/>
    <property type="match status" value="1"/>
</dbReference>
<protein>
    <submittedName>
        <fullName evidence="2">Enoyl-CoA hydratase/carnithine racemase</fullName>
    </submittedName>
</protein>
<dbReference type="SUPFAM" id="SSF52096">
    <property type="entry name" value="ClpP/crotonase"/>
    <property type="match status" value="1"/>
</dbReference>
<evidence type="ECO:0000313" key="2">
    <source>
        <dbReference type="EMBL" id="TCO15102.1"/>
    </source>
</evidence>
<accession>A0A4R2GZ10</accession>
<dbReference type="InterPro" id="IPR001753">
    <property type="entry name" value="Enoyl-CoA_hydra/iso"/>
</dbReference>